<dbReference type="SUPFAM" id="SSF51126">
    <property type="entry name" value="Pectin lyase-like"/>
    <property type="match status" value="1"/>
</dbReference>
<dbReference type="OrthoDB" id="218680at2"/>
<dbReference type="Proteomes" id="UP000297839">
    <property type="component" value="Unassembled WGS sequence"/>
</dbReference>
<dbReference type="NCBIfam" id="TIGR01901">
    <property type="entry name" value="adhes_NPXG"/>
    <property type="match status" value="1"/>
</dbReference>
<evidence type="ECO:0000313" key="4">
    <source>
        <dbReference type="Proteomes" id="UP000297839"/>
    </source>
</evidence>
<accession>A0A4Z0BVG8</accession>
<feature type="compositionally biased region" description="Basic and acidic residues" evidence="1">
    <location>
        <begin position="1408"/>
        <end position="1422"/>
    </location>
</feature>
<dbReference type="SMART" id="SM00912">
    <property type="entry name" value="Haemagg_act"/>
    <property type="match status" value="1"/>
</dbReference>
<dbReference type="InterPro" id="IPR008638">
    <property type="entry name" value="FhaB/CdiA-like_TPS"/>
</dbReference>
<dbReference type="Gene3D" id="2.160.20.10">
    <property type="entry name" value="Single-stranded right-handed beta-helix, Pectin lyase-like"/>
    <property type="match status" value="1"/>
</dbReference>
<feature type="region of interest" description="Disordered" evidence="1">
    <location>
        <begin position="1406"/>
        <end position="1433"/>
    </location>
</feature>
<dbReference type="Pfam" id="PF05860">
    <property type="entry name" value="TPS"/>
    <property type="match status" value="1"/>
</dbReference>
<evidence type="ECO:0000259" key="2">
    <source>
        <dbReference type="SMART" id="SM00912"/>
    </source>
</evidence>
<reference evidence="3 4" key="1">
    <citation type="submission" date="2019-03" db="EMBL/GenBank/DDBJ databases">
        <title>Ramlibacter sp. 18x22-1, whole genome shotgun sequence.</title>
        <authorList>
            <person name="Zhang X."/>
            <person name="Feng G."/>
            <person name="Zhu H."/>
        </authorList>
    </citation>
    <scope>NUCLEOTIDE SEQUENCE [LARGE SCALE GENOMIC DNA]</scope>
    <source>
        <strain evidence="3 4">18x22-1</strain>
    </source>
</reference>
<sequence length="1433" mass="139304">MRRPLRNQRPSRGPSMTRRQFPQRLRAGQVPAPAPAAAGHRPVLLALALAAGFTAVAARAQSVPIGAIHGTARFDQNGNNLVVTTTNGANSNHSAINWQSFNVPGGSTTYFNQPNAASTSINRVLGADPSKIFGTLSSNGKLVLVNPNGIAVGAGAVVDTAGFTASTLRMSDADAIAGRLRFGDGTAGGPLRVDGRVLARQGNVVLIGSDVQVGAGAVVESPAGATVLAAGQKVEVTGRGLEGIFFEVQAPTDQAVNLGTLRGDAVGVFAGTLRHSGLVQATGVTVEGGRVVLKASEHAETSGTTLAQGMNGAGGKVDVLARTVGVMDGAAIDTSNTAGGGQIRIGGDYRGASAGAPNAQVTYVAEGATLRANATDSGNGGRVIVWADDTTRVHGTIEAKGGANGGNGGFVETSGKRVLQASGVKVDASAAKGANGAWLLDPADITIVAGGAEDATSAGAPNDVFSAGAAGTSYLLASTLDAALNGGGTNVTIETNSGTGGTGDITFDTAAGSMTFNKTTGGTTNLNLNADGAIKFVGAGSVDFQATDGGTGVLNVNFNTAAKSVFTDGPTTVTASTGGPGNAVKLNLTSGTTWQNNGSLYLRAGSKLAAADATFANNGYVELGDARFLAGTLTNGGSVMAYGSSDLETTQGYASAGSGSLGFYGGNLTLVQQTGALVIKSSDDISASGAVSLTARGGDIQVNRDVHGASIGLDASGNIAASGSSFYTGGSTTADGPGVSLKAGGNIDFNSISTRSSSGKIHGGHVGVEAGNNITGYSIDTSSGSLGSGGGVSLIARGTGAIDVGYVDAYGSSSYARGGDGGAVSMTAGGNIHAYNIGTYGGDSYSGSLGGGNGGLVSLTSQFGNVTVDYAIGTEGGGGSGAGGNANGVSINAAGTAQVGSIHAYGGDGGPGRAGGNGGNVSVTASAVSTSYVDVSGGQGGSSSDGTTPGGMGGNGGSVTLVQKSGDLDLSSKTIYAAGGTGGGGYSGSAGGKGGAGGAITLVAQGGGVVLDPSSSSGGFIAAFGGQGGYSSDTRGGDGGQGGAIVITAAASSKLLGSLDASGGEGGEVDAGRGGNGGNGGSININVAGTLTLAGDVLAGAGHGGTAYTYDATVGDYVPDPARAGSNGSTWGTFSTSVSGGIVVPSTMTTTTRSTPPPSGPPALAAVMLAAVTTPTSTTVPAQLYVDAQWTNNDALTLQSGSTVLLGRYDHTTGGLSGSGQALVNGPQGTIQGTGTIDGSVANFGTVAPGGQGGIGRLVVTGDYSQGSTGFLRMDVAGNTTYVPGQTYDQLVVGGTANLGGQLVVSSLPAVPTSTVALATARQMVAVSDAPTSFYELIQASAATGRFSRMSGPSAIMAQMRMNIGGQVIDIPGGTAAGLIAALQQLLPNATLADLQQVLVETTNNSLGKKDDKEEQAKKGDDIVVTDTSCKPS</sequence>
<evidence type="ECO:0000256" key="1">
    <source>
        <dbReference type="SAM" id="MobiDB-lite"/>
    </source>
</evidence>
<dbReference type="InterPro" id="IPR012334">
    <property type="entry name" value="Pectin_lyas_fold"/>
</dbReference>
<dbReference type="EMBL" id="SMLK01000003">
    <property type="protein sequence ID" value="TFZ02035.1"/>
    <property type="molecule type" value="Genomic_DNA"/>
</dbReference>
<keyword evidence="4" id="KW-1185">Reference proteome</keyword>
<proteinExistence type="predicted"/>
<comment type="caution">
    <text evidence="3">The sequence shown here is derived from an EMBL/GenBank/DDBJ whole genome shotgun (WGS) entry which is preliminary data.</text>
</comment>
<feature type="compositionally biased region" description="Gly residues" evidence="1">
    <location>
        <begin position="937"/>
        <end position="957"/>
    </location>
</feature>
<organism evidence="3 4">
    <name type="scientific">Ramlibacter humi</name>
    <dbReference type="NCBI Taxonomy" id="2530451"/>
    <lineage>
        <taxon>Bacteria</taxon>
        <taxon>Pseudomonadati</taxon>
        <taxon>Pseudomonadota</taxon>
        <taxon>Betaproteobacteria</taxon>
        <taxon>Burkholderiales</taxon>
        <taxon>Comamonadaceae</taxon>
        <taxon>Ramlibacter</taxon>
    </lineage>
</organism>
<evidence type="ECO:0000313" key="3">
    <source>
        <dbReference type="EMBL" id="TFZ02035.1"/>
    </source>
</evidence>
<feature type="region of interest" description="Disordered" evidence="1">
    <location>
        <begin position="934"/>
        <end position="959"/>
    </location>
</feature>
<name>A0A4Z0BVG8_9BURK</name>
<dbReference type="PANTHER" id="PTHR12338:SF5">
    <property type="entry name" value="ANTIGEN 43-RELATED"/>
    <property type="match status" value="1"/>
</dbReference>
<protein>
    <submittedName>
        <fullName evidence="3">Filamentous hemagglutinin N-terminal domain-containing protein</fullName>
    </submittedName>
</protein>
<dbReference type="InterPro" id="IPR011050">
    <property type="entry name" value="Pectin_lyase_fold/virulence"/>
</dbReference>
<feature type="region of interest" description="Disordered" evidence="1">
    <location>
        <begin position="1"/>
        <end position="36"/>
    </location>
</feature>
<dbReference type="PANTHER" id="PTHR12338">
    <property type="entry name" value="AUTOTRANSPORTER"/>
    <property type="match status" value="1"/>
</dbReference>
<dbReference type="InterPro" id="IPR050909">
    <property type="entry name" value="Bact_Autotransporter_VF"/>
</dbReference>
<feature type="domain" description="Filamentous haemagglutinin FhaB/tRNA nuclease CdiA-like TPS" evidence="2">
    <location>
        <begin position="60"/>
        <end position="174"/>
    </location>
</feature>
<gene>
    <name evidence="3" type="ORF">EZ216_12725</name>
</gene>